<feature type="compositionally biased region" description="Polar residues" evidence="1">
    <location>
        <begin position="28"/>
        <end position="37"/>
    </location>
</feature>
<feature type="compositionally biased region" description="Basic and acidic residues" evidence="1">
    <location>
        <begin position="76"/>
        <end position="93"/>
    </location>
</feature>
<proteinExistence type="predicted"/>
<dbReference type="AlphaFoldDB" id="A0A7S2TMV8"/>
<accession>A0A7S2TMV8</accession>
<evidence type="ECO:0000256" key="1">
    <source>
        <dbReference type="SAM" id="MobiDB-lite"/>
    </source>
</evidence>
<feature type="chain" id="PRO_5031543971" evidence="2">
    <location>
        <begin position="19"/>
        <end position="280"/>
    </location>
</feature>
<evidence type="ECO:0000256" key="2">
    <source>
        <dbReference type="SAM" id="SignalP"/>
    </source>
</evidence>
<name>A0A7S2TMV8_9EUKA</name>
<feature type="compositionally biased region" description="Basic residues" evidence="1">
    <location>
        <begin position="50"/>
        <end position="75"/>
    </location>
</feature>
<keyword evidence="2" id="KW-0732">Signal</keyword>
<gene>
    <name evidence="3" type="ORF">LSP00402_LOCUS6063</name>
</gene>
<protein>
    <submittedName>
        <fullName evidence="3">Uncharacterized protein</fullName>
    </submittedName>
</protein>
<sequence length="280" mass="32599">MASRWILALLLTLYCSWEFLMVVGNSGDGQNMISRGQTRSRSRNRDRSKTRTRHVHRRRRHRSFTPPRRRYRRRHDSRDHKADSRDHKAETHEGVQNPPAPEQTSRKRPQAPGGVNKRSRPGQVGVTRYTKQFVEENSETFKIGGLTYKAYGVNMTKEAREKIALIERREKEALRKARAQHGVLPDESDGEPSKPPIDPMPGTRAAFLTSQLFADVDFDEDPKAEKLRDKLLKYEEQAQQKHWRAYWENYEFDGKPEPILDLMAAHVKFDPSSLIPRDDD</sequence>
<feature type="signal peptide" evidence="2">
    <location>
        <begin position="1"/>
        <end position="18"/>
    </location>
</feature>
<organism evidence="3">
    <name type="scientific">Lotharella oceanica</name>
    <dbReference type="NCBI Taxonomy" id="641309"/>
    <lineage>
        <taxon>Eukaryota</taxon>
        <taxon>Sar</taxon>
        <taxon>Rhizaria</taxon>
        <taxon>Cercozoa</taxon>
        <taxon>Chlorarachniophyceae</taxon>
        <taxon>Lotharella</taxon>
    </lineage>
</organism>
<dbReference type="EMBL" id="HBHP01009807">
    <property type="protein sequence ID" value="CAD9756160.1"/>
    <property type="molecule type" value="Transcribed_RNA"/>
</dbReference>
<feature type="region of interest" description="Disordered" evidence="1">
    <location>
        <begin position="178"/>
        <end position="202"/>
    </location>
</feature>
<reference evidence="3" key="1">
    <citation type="submission" date="2021-01" db="EMBL/GenBank/DDBJ databases">
        <authorList>
            <person name="Corre E."/>
            <person name="Pelletier E."/>
            <person name="Niang G."/>
            <person name="Scheremetjew M."/>
            <person name="Finn R."/>
            <person name="Kale V."/>
            <person name="Holt S."/>
            <person name="Cochrane G."/>
            <person name="Meng A."/>
            <person name="Brown T."/>
            <person name="Cohen L."/>
        </authorList>
    </citation>
    <scope>NUCLEOTIDE SEQUENCE</scope>
    <source>
        <strain evidence="3">CCMP622</strain>
    </source>
</reference>
<feature type="region of interest" description="Disordered" evidence="1">
    <location>
        <begin position="26"/>
        <end position="130"/>
    </location>
</feature>
<evidence type="ECO:0000313" key="3">
    <source>
        <dbReference type="EMBL" id="CAD9756160.1"/>
    </source>
</evidence>